<dbReference type="AlphaFoldDB" id="A0A6G0JZM4"/>
<accession>A0A6G0JZM4</accession>
<evidence type="ECO:0000313" key="4">
    <source>
        <dbReference type="Proteomes" id="UP000488956"/>
    </source>
</evidence>
<proteinExistence type="predicted"/>
<name>A0A6G0JZM4_9STRA</name>
<sequence>MTLDWATRWLPSTVFIVASSPSHAATWPCMKWSSHSITTGARMSGDEFVSASSSETAHSRACSMVVFHLRSRSLPMPHRATPDRIRRVTLAYSGSSMACSMSSGRSNTNLTA</sequence>
<gene>
    <name evidence="2" type="ORF">PF004_g24827</name>
    <name evidence="1" type="ORF">PF010_g25455</name>
</gene>
<reference evidence="3 4" key="1">
    <citation type="submission" date="2018-09" db="EMBL/GenBank/DDBJ databases">
        <title>Genomic investigation of the strawberry pathogen Phytophthora fragariae indicates pathogenicity is determined by transcriptional variation in three key races.</title>
        <authorList>
            <person name="Adams T.M."/>
            <person name="Armitage A.D."/>
            <person name="Sobczyk M.K."/>
            <person name="Bates H.J."/>
            <person name="Dunwell J.M."/>
            <person name="Nellist C.F."/>
            <person name="Harrison R.J."/>
        </authorList>
    </citation>
    <scope>NUCLEOTIDE SEQUENCE [LARGE SCALE GENOMIC DNA]</scope>
    <source>
        <strain evidence="2 3">BC-23</strain>
        <strain evidence="1 4">ONT-3</strain>
    </source>
</reference>
<organism evidence="1 4">
    <name type="scientific">Phytophthora fragariae</name>
    <dbReference type="NCBI Taxonomy" id="53985"/>
    <lineage>
        <taxon>Eukaryota</taxon>
        <taxon>Sar</taxon>
        <taxon>Stramenopiles</taxon>
        <taxon>Oomycota</taxon>
        <taxon>Peronosporomycetes</taxon>
        <taxon>Peronosporales</taxon>
        <taxon>Peronosporaceae</taxon>
        <taxon>Phytophthora</taxon>
    </lineage>
</organism>
<dbReference type="Proteomes" id="UP000488956">
    <property type="component" value="Unassembled WGS sequence"/>
</dbReference>
<protein>
    <submittedName>
        <fullName evidence="1">Uncharacterized protein</fullName>
    </submittedName>
</protein>
<evidence type="ECO:0000313" key="3">
    <source>
        <dbReference type="Proteomes" id="UP000476176"/>
    </source>
</evidence>
<comment type="caution">
    <text evidence="1">The sequence shown here is derived from an EMBL/GenBank/DDBJ whole genome shotgun (WGS) entry which is preliminary data.</text>
</comment>
<dbReference type="EMBL" id="QXGC01002906">
    <property type="protein sequence ID" value="KAE9180497.1"/>
    <property type="molecule type" value="Genomic_DNA"/>
</dbReference>
<evidence type="ECO:0000313" key="1">
    <source>
        <dbReference type="EMBL" id="KAE9072509.1"/>
    </source>
</evidence>
<evidence type="ECO:0000313" key="2">
    <source>
        <dbReference type="EMBL" id="KAE9180497.1"/>
    </source>
</evidence>
<dbReference type="Proteomes" id="UP000476176">
    <property type="component" value="Unassembled WGS sequence"/>
</dbReference>
<dbReference type="EMBL" id="QXFX01002928">
    <property type="protein sequence ID" value="KAE9072509.1"/>
    <property type="molecule type" value="Genomic_DNA"/>
</dbReference>